<organism evidence="1 2">
    <name type="scientific">Thelephora ganbajun</name>
    <name type="common">Ganba fungus</name>
    <dbReference type="NCBI Taxonomy" id="370292"/>
    <lineage>
        <taxon>Eukaryota</taxon>
        <taxon>Fungi</taxon>
        <taxon>Dikarya</taxon>
        <taxon>Basidiomycota</taxon>
        <taxon>Agaricomycotina</taxon>
        <taxon>Agaricomycetes</taxon>
        <taxon>Thelephorales</taxon>
        <taxon>Thelephoraceae</taxon>
        <taxon>Thelephora</taxon>
    </lineage>
</organism>
<proteinExistence type="predicted"/>
<protein>
    <submittedName>
        <fullName evidence="1">P-loop containing nucleoside triphosphate hydrolase protein</fullName>
    </submittedName>
</protein>
<keyword evidence="1" id="KW-0378">Hydrolase</keyword>
<comment type="caution">
    <text evidence="1">The sequence shown here is derived from an EMBL/GenBank/DDBJ whole genome shotgun (WGS) entry which is preliminary data.</text>
</comment>
<evidence type="ECO:0000313" key="2">
    <source>
        <dbReference type="Proteomes" id="UP000886501"/>
    </source>
</evidence>
<dbReference type="EMBL" id="MU118054">
    <property type="protein sequence ID" value="KAF9646582.1"/>
    <property type="molecule type" value="Genomic_DNA"/>
</dbReference>
<name>A0ACB6ZAS2_THEGA</name>
<reference evidence="1" key="1">
    <citation type="submission" date="2019-10" db="EMBL/GenBank/DDBJ databases">
        <authorList>
            <consortium name="DOE Joint Genome Institute"/>
            <person name="Kuo A."/>
            <person name="Miyauchi S."/>
            <person name="Kiss E."/>
            <person name="Drula E."/>
            <person name="Kohler A."/>
            <person name="Sanchez-Garcia M."/>
            <person name="Andreopoulos B."/>
            <person name="Barry K.W."/>
            <person name="Bonito G."/>
            <person name="Buee M."/>
            <person name="Carver A."/>
            <person name="Chen C."/>
            <person name="Cichocki N."/>
            <person name="Clum A."/>
            <person name="Culley D."/>
            <person name="Crous P.W."/>
            <person name="Fauchery L."/>
            <person name="Girlanda M."/>
            <person name="Hayes R."/>
            <person name="Keri Z."/>
            <person name="Labutti K."/>
            <person name="Lipzen A."/>
            <person name="Lombard V."/>
            <person name="Magnuson J."/>
            <person name="Maillard F."/>
            <person name="Morin E."/>
            <person name="Murat C."/>
            <person name="Nolan M."/>
            <person name="Ohm R."/>
            <person name="Pangilinan J."/>
            <person name="Pereira M."/>
            <person name="Perotto S."/>
            <person name="Peter M."/>
            <person name="Riley R."/>
            <person name="Sitrit Y."/>
            <person name="Stielow B."/>
            <person name="Szollosi G."/>
            <person name="Zifcakova L."/>
            <person name="Stursova M."/>
            <person name="Spatafora J.W."/>
            <person name="Tedersoo L."/>
            <person name="Vaario L.-M."/>
            <person name="Yamada A."/>
            <person name="Yan M."/>
            <person name="Wang P."/>
            <person name="Xu J."/>
            <person name="Bruns T."/>
            <person name="Baldrian P."/>
            <person name="Vilgalys R."/>
            <person name="Henrissat B."/>
            <person name="Grigoriev I.V."/>
            <person name="Hibbett D."/>
            <person name="Nagy L.G."/>
            <person name="Martin F.M."/>
        </authorList>
    </citation>
    <scope>NUCLEOTIDE SEQUENCE</scope>
    <source>
        <strain evidence="1">P2</strain>
    </source>
</reference>
<dbReference type="Proteomes" id="UP000886501">
    <property type="component" value="Unassembled WGS sequence"/>
</dbReference>
<keyword evidence="2" id="KW-1185">Reference proteome</keyword>
<sequence length="634" mass="67954">MQGSVLGKRSQSSTDSPSCPRDLPTPEVTPTAKRIKTTSTLIDLNPDGNKENIPPLPESPSPRRLRRTVTGDHTSPRNARTPRRHFSASSLDPRTPSTPLSHLTLTTPPPTPPSLLVPIYARARALLRSTSNGMSPLSGRATERALISEFITSFMGEAKDPASTQSTSLYISGSPGTGKTAVVNSVISELPIPPTFTVVTINCMALNDVDFLWSRLVDELSSAKVKTKKTAKGIDGVNRLLSAYSLKCLLVLDELDHIASSPQSIASIFSVAQAHPSRLRIISIANTHTLTSTSSPVDIQGIASVRTVHFPPYTSEQLADILMTRLGPLFNDTVHLKQAEKLLPKTSLTLLSKKIAAQAGDVRSLFEVLRGAIDSASKASTDITLDGPVPVVTPNHIISALKSYAPASTATSSDSRNTNAASSSEIIAKVARLGLQARLSLLAMLLIFKRQEQGLAISSIPIKVSKATPGKSPLKRANTVSRMSTLDTTHLHAYYIKLLSKSNDVFSAVSRTEFVDIINMLETVGIVGRVSNGASTPSKTGRRTFGRSTSFSCGTKASASSAIGFVEGVRADEILRGLGVCEQAIAEGKEMDTQQEELRAIWTKELRDIRKDVDALTKSNIVIADGFADMTEDD</sequence>
<evidence type="ECO:0000313" key="1">
    <source>
        <dbReference type="EMBL" id="KAF9646582.1"/>
    </source>
</evidence>
<reference evidence="1" key="2">
    <citation type="journal article" date="2020" name="Nat. Commun.">
        <title>Large-scale genome sequencing of mycorrhizal fungi provides insights into the early evolution of symbiotic traits.</title>
        <authorList>
            <person name="Miyauchi S."/>
            <person name="Kiss E."/>
            <person name="Kuo A."/>
            <person name="Drula E."/>
            <person name="Kohler A."/>
            <person name="Sanchez-Garcia M."/>
            <person name="Morin E."/>
            <person name="Andreopoulos B."/>
            <person name="Barry K.W."/>
            <person name="Bonito G."/>
            <person name="Buee M."/>
            <person name="Carver A."/>
            <person name="Chen C."/>
            <person name="Cichocki N."/>
            <person name="Clum A."/>
            <person name="Culley D."/>
            <person name="Crous P.W."/>
            <person name="Fauchery L."/>
            <person name="Girlanda M."/>
            <person name="Hayes R.D."/>
            <person name="Keri Z."/>
            <person name="LaButti K."/>
            <person name="Lipzen A."/>
            <person name="Lombard V."/>
            <person name="Magnuson J."/>
            <person name="Maillard F."/>
            <person name="Murat C."/>
            <person name="Nolan M."/>
            <person name="Ohm R.A."/>
            <person name="Pangilinan J."/>
            <person name="Pereira M.F."/>
            <person name="Perotto S."/>
            <person name="Peter M."/>
            <person name="Pfister S."/>
            <person name="Riley R."/>
            <person name="Sitrit Y."/>
            <person name="Stielow J.B."/>
            <person name="Szollosi G."/>
            <person name="Zifcakova L."/>
            <person name="Stursova M."/>
            <person name="Spatafora J.W."/>
            <person name="Tedersoo L."/>
            <person name="Vaario L.M."/>
            <person name="Yamada A."/>
            <person name="Yan M."/>
            <person name="Wang P."/>
            <person name="Xu J."/>
            <person name="Bruns T."/>
            <person name="Baldrian P."/>
            <person name="Vilgalys R."/>
            <person name="Dunand C."/>
            <person name="Henrissat B."/>
            <person name="Grigoriev I.V."/>
            <person name="Hibbett D."/>
            <person name="Nagy L.G."/>
            <person name="Martin F.M."/>
        </authorList>
    </citation>
    <scope>NUCLEOTIDE SEQUENCE</scope>
    <source>
        <strain evidence="1">P2</strain>
    </source>
</reference>
<accession>A0ACB6ZAS2</accession>
<gene>
    <name evidence="1" type="ORF">BDM02DRAFT_3099597</name>
</gene>